<dbReference type="RefSeq" id="WP_189005252.1">
    <property type="nucleotide sequence ID" value="NZ_BMPP01000003.1"/>
</dbReference>
<accession>A0ABQ2ET22</accession>
<gene>
    <name evidence="1" type="ORF">GCM10008955_10860</name>
</gene>
<name>A0ABQ2ET22_9DEIO</name>
<dbReference type="EMBL" id="BMPP01000003">
    <property type="protein sequence ID" value="GGK19248.1"/>
    <property type="molecule type" value="Genomic_DNA"/>
</dbReference>
<proteinExistence type="predicted"/>
<dbReference type="Proteomes" id="UP000647587">
    <property type="component" value="Unassembled WGS sequence"/>
</dbReference>
<comment type="caution">
    <text evidence="1">The sequence shown here is derived from an EMBL/GenBank/DDBJ whole genome shotgun (WGS) entry which is preliminary data.</text>
</comment>
<evidence type="ECO:0000313" key="1">
    <source>
        <dbReference type="EMBL" id="GGK19248.1"/>
    </source>
</evidence>
<reference evidence="2" key="1">
    <citation type="journal article" date="2019" name="Int. J. Syst. Evol. Microbiol.">
        <title>The Global Catalogue of Microorganisms (GCM) 10K type strain sequencing project: providing services to taxonomists for standard genome sequencing and annotation.</title>
        <authorList>
            <consortium name="The Broad Institute Genomics Platform"/>
            <consortium name="The Broad Institute Genome Sequencing Center for Infectious Disease"/>
            <person name="Wu L."/>
            <person name="Ma J."/>
        </authorList>
    </citation>
    <scope>NUCLEOTIDE SEQUENCE [LARGE SCALE GENOMIC DNA]</scope>
    <source>
        <strain evidence="2">JCM 30331</strain>
    </source>
</reference>
<organism evidence="1 2">
    <name type="scientific">Deinococcus malanensis</name>
    <dbReference type="NCBI Taxonomy" id="1706855"/>
    <lineage>
        <taxon>Bacteria</taxon>
        <taxon>Thermotogati</taxon>
        <taxon>Deinococcota</taxon>
        <taxon>Deinococci</taxon>
        <taxon>Deinococcales</taxon>
        <taxon>Deinococcaceae</taxon>
        <taxon>Deinococcus</taxon>
    </lineage>
</organism>
<protein>
    <submittedName>
        <fullName evidence="1">Uncharacterized protein</fullName>
    </submittedName>
</protein>
<evidence type="ECO:0000313" key="2">
    <source>
        <dbReference type="Proteomes" id="UP000647587"/>
    </source>
</evidence>
<sequence>MTPYIYPLSSSTVPKGGVIDVPCYEAQSFNGKTALLHATGALIPFDFATLTERDFDLVTGERGDEWTIQGVIAVDADWLVGVMEVTTSAPVPKTLGAEIDEVWYYITPMNTVPTVVAGQYVVLGLYR</sequence>
<keyword evidence="2" id="KW-1185">Reference proteome</keyword>